<organism evidence="2 3">
    <name type="scientific">Sediminicurvatus halobius</name>
    <dbReference type="NCBI Taxonomy" id="2182432"/>
    <lineage>
        <taxon>Bacteria</taxon>
        <taxon>Pseudomonadati</taxon>
        <taxon>Pseudomonadota</taxon>
        <taxon>Gammaproteobacteria</taxon>
        <taxon>Chromatiales</taxon>
        <taxon>Ectothiorhodospiraceae</taxon>
        <taxon>Sediminicurvatus</taxon>
    </lineage>
</organism>
<dbReference type="Proteomes" id="UP000245474">
    <property type="component" value="Unassembled WGS sequence"/>
</dbReference>
<dbReference type="AlphaFoldDB" id="A0A2U2N2X8"/>
<dbReference type="SUPFAM" id="SSF69118">
    <property type="entry name" value="AhpD-like"/>
    <property type="match status" value="1"/>
</dbReference>
<comment type="caution">
    <text evidence="2">The sequence shown here is derived from an EMBL/GenBank/DDBJ whole genome shotgun (WGS) entry which is preliminary data.</text>
</comment>
<dbReference type="PANTHER" id="PTHR33930:SF2">
    <property type="entry name" value="BLR3452 PROTEIN"/>
    <property type="match status" value="1"/>
</dbReference>
<reference evidence="2 3" key="1">
    <citation type="submission" date="2018-05" db="EMBL/GenBank/DDBJ databases">
        <title>Spiribacter halobius sp. nov., a moderately halophilic bacterium isolated from marine solar saltern.</title>
        <authorList>
            <person name="Zheng W.-S."/>
            <person name="Lu D.-C."/>
            <person name="Du Z.-J."/>
        </authorList>
    </citation>
    <scope>NUCLEOTIDE SEQUENCE [LARGE SCALE GENOMIC DNA]</scope>
    <source>
        <strain evidence="2 3">E85</strain>
    </source>
</reference>
<dbReference type="PANTHER" id="PTHR33930">
    <property type="entry name" value="ALKYL HYDROPEROXIDE REDUCTASE AHPD"/>
    <property type="match status" value="1"/>
</dbReference>
<dbReference type="GO" id="GO:0051920">
    <property type="term" value="F:peroxiredoxin activity"/>
    <property type="evidence" value="ECO:0007669"/>
    <property type="project" value="InterPro"/>
</dbReference>
<dbReference type="InterPro" id="IPR003779">
    <property type="entry name" value="CMD-like"/>
</dbReference>
<feature type="domain" description="Carboxymuconolactone decarboxylase-like" evidence="1">
    <location>
        <begin position="1"/>
        <end position="80"/>
    </location>
</feature>
<evidence type="ECO:0000259" key="1">
    <source>
        <dbReference type="Pfam" id="PF02627"/>
    </source>
</evidence>
<dbReference type="NCBIfam" id="TIGR00778">
    <property type="entry name" value="ahpD_dom"/>
    <property type="match status" value="1"/>
</dbReference>
<accession>A0A2U2N2X8</accession>
<evidence type="ECO:0000313" key="3">
    <source>
        <dbReference type="Proteomes" id="UP000245474"/>
    </source>
</evidence>
<sequence length="90" mass="9387">MQAFMALHKAGHEDGALSSKVKELIALSVAVASRCDGCICFHTHDALQAGATSEEIHEALGVAVLMGGGPALMYATHVVEAIEQFEAQGH</sequence>
<keyword evidence="3" id="KW-1185">Reference proteome</keyword>
<protein>
    <submittedName>
        <fullName evidence="2">Carboxymuconolactone decarboxylase family protein</fullName>
    </submittedName>
</protein>
<dbReference type="InterPro" id="IPR004675">
    <property type="entry name" value="AhpD_core"/>
</dbReference>
<dbReference type="InterPro" id="IPR029032">
    <property type="entry name" value="AhpD-like"/>
</dbReference>
<dbReference type="EMBL" id="QFFI01000011">
    <property type="protein sequence ID" value="PWG63433.1"/>
    <property type="molecule type" value="Genomic_DNA"/>
</dbReference>
<dbReference type="Pfam" id="PF02627">
    <property type="entry name" value="CMD"/>
    <property type="match status" value="1"/>
</dbReference>
<name>A0A2U2N2X8_9GAMM</name>
<proteinExistence type="predicted"/>
<gene>
    <name evidence="2" type="ORF">DEM34_08555</name>
</gene>
<evidence type="ECO:0000313" key="2">
    <source>
        <dbReference type="EMBL" id="PWG63433.1"/>
    </source>
</evidence>
<dbReference type="Gene3D" id="1.20.1290.10">
    <property type="entry name" value="AhpD-like"/>
    <property type="match status" value="1"/>
</dbReference>
<dbReference type="OrthoDB" id="1683318at2"/>